<comment type="caution">
    <text evidence="3">The sequence shown here is derived from an EMBL/GenBank/DDBJ whole genome shotgun (WGS) entry which is preliminary data.</text>
</comment>
<keyword evidence="1" id="KW-0175">Coiled coil</keyword>
<evidence type="ECO:0000256" key="1">
    <source>
        <dbReference type="SAM" id="Coils"/>
    </source>
</evidence>
<feature type="region of interest" description="Disordered" evidence="2">
    <location>
        <begin position="212"/>
        <end position="301"/>
    </location>
</feature>
<feature type="compositionally biased region" description="Polar residues" evidence="2">
    <location>
        <begin position="235"/>
        <end position="253"/>
    </location>
</feature>
<dbReference type="Proteomes" id="UP000324800">
    <property type="component" value="Unassembled WGS sequence"/>
</dbReference>
<organism evidence="3 4">
    <name type="scientific">Streblomastix strix</name>
    <dbReference type="NCBI Taxonomy" id="222440"/>
    <lineage>
        <taxon>Eukaryota</taxon>
        <taxon>Metamonada</taxon>
        <taxon>Preaxostyla</taxon>
        <taxon>Oxymonadida</taxon>
        <taxon>Streblomastigidae</taxon>
        <taxon>Streblomastix</taxon>
    </lineage>
</organism>
<name>A0A5J4WV90_9EUKA</name>
<dbReference type="AlphaFoldDB" id="A0A5J4WV90"/>
<accession>A0A5J4WV90</accession>
<evidence type="ECO:0000313" key="4">
    <source>
        <dbReference type="Proteomes" id="UP000324800"/>
    </source>
</evidence>
<reference evidence="3 4" key="1">
    <citation type="submission" date="2019-03" db="EMBL/GenBank/DDBJ databases">
        <title>Single cell metagenomics reveals metabolic interactions within the superorganism composed of flagellate Streblomastix strix and complex community of Bacteroidetes bacteria on its surface.</title>
        <authorList>
            <person name="Treitli S.C."/>
            <person name="Kolisko M."/>
            <person name="Husnik F."/>
            <person name="Keeling P."/>
            <person name="Hampl V."/>
        </authorList>
    </citation>
    <scope>NUCLEOTIDE SEQUENCE [LARGE SCALE GENOMIC DNA]</scope>
    <source>
        <strain evidence="3">ST1C</strain>
    </source>
</reference>
<proteinExistence type="predicted"/>
<evidence type="ECO:0000313" key="3">
    <source>
        <dbReference type="EMBL" id="KAA6398492.1"/>
    </source>
</evidence>
<feature type="compositionally biased region" description="Low complexity" evidence="2">
    <location>
        <begin position="212"/>
        <end position="227"/>
    </location>
</feature>
<gene>
    <name evidence="3" type="ORF">EZS28_005982</name>
</gene>
<dbReference type="EMBL" id="SNRW01000944">
    <property type="protein sequence ID" value="KAA6398492.1"/>
    <property type="molecule type" value="Genomic_DNA"/>
</dbReference>
<feature type="coiled-coil region" evidence="1">
    <location>
        <begin position="99"/>
        <end position="158"/>
    </location>
</feature>
<evidence type="ECO:0000256" key="2">
    <source>
        <dbReference type="SAM" id="MobiDB-lite"/>
    </source>
</evidence>
<sequence length="301" mass="33632">MGAYLSSYKKGFIDDSRLLISLGVPSCALSPDLAMLYPHLQVKEQNLRLFQRLLTSTILVVVNLAKEELVPDVFYTLPDKMRVKVRNSLEEGESVLDDKEEVEASLANTKNILINEEIEQLKRNDVIFMTRQSFAEIERELINERRIIEKAIDDEENKRKNKIIGASQLMMMNYDEERQAVADSKQTSKAITTTTYNYTEQTQTVTQTVTQTGQSTGTITQTSTPQQRRTVSGYPPTNANSTASPNVVATLNQPLRRKKLSDTTNTSSTAAGPPKRVVGAKKDITIRGPEGIMRSASQSKL</sequence>
<protein>
    <submittedName>
        <fullName evidence="3">Uncharacterized protein</fullName>
    </submittedName>
</protein>